<accession>A0AAE3VT58</accession>
<reference evidence="1" key="1">
    <citation type="submission" date="2023-07" db="EMBL/GenBank/DDBJ databases">
        <title>Genomic Encyclopedia of Type Strains, Phase IV (KMG-IV): sequencing the most valuable type-strain genomes for metagenomic binning, comparative biology and taxonomic classification.</title>
        <authorList>
            <person name="Goeker M."/>
        </authorList>
    </citation>
    <scope>NUCLEOTIDE SEQUENCE</scope>
    <source>
        <strain evidence="1">DSM 21202</strain>
    </source>
</reference>
<comment type="caution">
    <text evidence="1">The sequence shown here is derived from an EMBL/GenBank/DDBJ whole genome shotgun (WGS) entry which is preliminary data.</text>
</comment>
<sequence>MAVYTIYYGASPARSDAFDQALQERFGDVYRVSAELWLVDTGREADAIYGAMRQSVHQGDRLFIAEITRDFFPWLSQSALGWLFAPERSWKGRYVAREVAQKIYAAAA</sequence>
<dbReference type="RefSeq" id="WP_306887282.1">
    <property type="nucleotide sequence ID" value="NZ_JAUSUL010000005.1"/>
</dbReference>
<protein>
    <submittedName>
        <fullName evidence="1">Uncharacterized protein</fullName>
    </submittedName>
</protein>
<dbReference type="AlphaFoldDB" id="A0AAE3VT58"/>
<name>A0AAE3VT58_9HYPH</name>
<dbReference type="Proteomes" id="UP001229244">
    <property type="component" value="Unassembled WGS sequence"/>
</dbReference>
<evidence type="ECO:0000313" key="2">
    <source>
        <dbReference type="Proteomes" id="UP001229244"/>
    </source>
</evidence>
<proteinExistence type="predicted"/>
<gene>
    <name evidence="1" type="ORF">J2S73_003849</name>
</gene>
<evidence type="ECO:0000313" key="1">
    <source>
        <dbReference type="EMBL" id="MDQ0317365.1"/>
    </source>
</evidence>
<organism evidence="1 2">
    <name type="scientific">Amorphus orientalis</name>
    <dbReference type="NCBI Taxonomy" id="649198"/>
    <lineage>
        <taxon>Bacteria</taxon>
        <taxon>Pseudomonadati</taxon>
        <taxon>Pseudomonadota</taxon>
        <taxon>Alphaproteobacteria</taxon>
        <taxon>Hyphomicrobiales</taxon>
        <taxon>Amorphaceae</taxon>
        <taxon>Amorphus</taxon>
    </lineage>
</organism>
<dbReference type="EMBL" id="JAUSUL010000005">
    <property type="protein sequence ID" value="MDQ0317365.1"/>
    <property type="molecule type" value="Genomic_DNA"/>
</dbReference>
<keyword evidence="2" id="KW-1185">Reference proteome</keyword>